<evidence type="ECO:0000313" key="2">
    <source>
        <dbReference type="EMBL" id="KAG5272370.1"/>
    </source>
</evidence>
<dbReference type="AlphaFoldDB" id="A0AAV6GBN6"/>
<gene>
    <name evidence="2" type="ORF">AALO_G00164760</name>
</gene>
<dbReference type="Proteomes" id="UP000823561">
    <property type="component" value="Chromosome 12"/>
</dbReference>
<feature type="compositionally biased region" description="Basic and acidic residues" evidence="1">
    <location>
        <begin position="10"/>
        <end position="29"/>
    </location>
</feature>
<protein>
    <submittedName>
        <fullName evidence="2">Uncharacterized protein</fullName>
    </submittedName>
</protein>
<dbReference type="EMBL" id="JADWDJ010000012">
    <property type="protein sequence ID" value="KAG5272370.1"/>
    <property type="molecule type" value="Genomic_DNA"/>
</dbReference>
<evidence type="ECO:0000313" key="3">
    <source>
        <dbReference type="Proteomes" id="UP000823561"/>
    </source>
</evidence>
<proteinExistence type="predicted"/>
<accession>A0AAV6GBN6</accession>
<sequence>VFSRTSVPAGDRHSTEERGEERRGEERGERRLLVPFTEHTDGCMWRKHGHVTIIIPAWRL</sequence>
<reference evidence="2" key="1">
    <citation type="submission" date="2020-10" db="EMBL/GenBank/DDBJ databases">
        <title>Chromosome-scale genome assembly of the Allis shad, Alosa alosa.</title>
        <authorList>
            <person name="Margot Z."/>
            <person name="Christophe K."/>
            <person name="Cabau C."/>
            <person name="Louis A."/>
            <person name="Berthelot C."/>
            <person name="Parey E."/>
            <person name="Roest Crollius H."/>
            <person name="Montfort J."/>
            <person name="Robinson-Rechavi M."/>
            <person name="Bucao C."/>
            <person name="Bouchez O."/>
            <person name="Gislard M."/>
            <person name="Lluch J."/>
            <person name="Milhes M."/>
            <person name="Lampietro C."/>
            <person name="Lopez Roques C."/>
            <person name="Donnadieu C."/>
            <person name="Braasch I."/>
            <person name="Desvignes T."/>
            <person name="Postlethwait J."/>
            <person name="Bobe J."/>
            <person name="Guiguen Y."/>
        </authorList>
    </citation>
    <scope>NUCLEOTIDE SEQUENCE</scope>
    <source>
        <strain evidence="2">M-15738</strain>
        <tissue evidence="2">Blood</tissue>
    </source>
</reference>
<organism evidence="2 3">
    <name type="scientific">Alosa alosa</name>
    <name type="common">allis shad</name>
    <dbReference type="NCBI Taxonomy" id="278164"/>
    <lineage>
        <taxon>Eukaryota</taxon>
        <taxon>Metazoa</taxon>
        <taxon>Chordata</taxon>
        <taxon>Craniata</taxon>
        <taxon>Vertebrata</taxon>
        <taxon>Euteleostomi</taxon>
        <taxon>Actinopterygii</taxon>
        <taxon>Neopterygii</taxon>
        <taxon>Teleostei</taxon>
        <taxon>Clupei</taxon>
        <taxon>Clupeiformes</taxon>
        <taxon>Clupeoidei</taxon>
        <taxon>Clupeidae</taxon>
        <taxon>Alosa</taxon>
    </lineage>
</organism>
<feature type="region of interest" description="Disordered" evidence="1">
    <location>
        <begin position="1"/>
        <end position="29"/>
    </location>
</feature>
<name>A0AAV6GBN6_9TELE</name>
<evidence type="ECO:0000256" key="1">
    <source>
        <dbReference type="SAM" id="MobiDB-lite"/>
    </source>
</evidence>
<feature type="non-terminal residue" evidence="2">
    <location>
        <position position="1"/>
    </location>
</feature>
<keyword evidence="3" id="KW-1185">Reference proteome</keyword>
<comment type="caution">
    <text evidence="2">The sequence shown here is derived from an EMBL/GenBank/DDBJ whole genome shotgun (WGS) entry which is preliminary data.</text>
</comment>